<dbReference type="Gene3D" id="1.20.1720.10">
    <property type="entry name" value="Multidrug resistance protein D"/>
    <property type="match status" value="1"/>
</dbReference>
<dbReference type="PRINTS" id="PR01036">
    <property type="entry name" value="TCRTETB"/>
</dbReference>
<evidence type="ECO:0000259" key="9">
    <source>
        <dbReference type="PROSITE" id="PS50850"/>
    </source>
</evidence>
<keyword evidence="5 8" id="KW-0812">Transmembrane</keyword>
<comment type="similarity">
    <text evidence="2">Belongs to the major facilitator superfamily. EmrB family.</text>
</comment>
<evidence type="ECO:0000256" key="2">
    <source>
        <dbReference type="ARBA" id="ARBA00008537"/>
    </source>
</evidence>
<evidence type="ECO:0000256" key="1">
    <source>
        <dbReference type="ARBA" id="ARBA00004651"/>
    </source>
</evidence>
<dbReference type="SUPFAM" id="SSF103473">
    <property type="entry name" value="MFS general substrate transporter"/>
    <property type="match status" value="1"/>
</dbReference>
<dbReference type="Gene3D" id="1.20.1250.20">
    <property type="entry name" value="MFS general substrate transporter like domains"/>
    <property type="match status" value="1"/>
</dbReference>
<evidence type="ECO:0000256" key="6">
    <source>
        <dbReference type="ARBA" id="ARBA00022989"/>
    </source>
</evidence>
<gene>
    <name evidence="10" type="ORF">TST_1246</name>
</gene>
<feature type="transmembrane region" description="Helical" evidence="8">
    <location>
        <begin position="168"/>
        <end position="188"/>
    </location>
</feature>
<dbReference type="GO" id="GO:0005886">
    <property type="term" value="C:plasma membrane"/>
    <property type="evidence" value="ECO:0007669"/>
    <property type="project" value="UniProtKB-SubCell"/>
</dbReference>
<feature type="transmembrane region" description="Helical" evidence="8">
    <location>
        <begin position="273"/>
        <end position="293"/>
    </location>
</feature>
<dbReference type="InterPro" id="IPR036259">
    <property type="entry name" value="MFS_trans_sf"/>
</dbReference>
<dbReference type="InterPro" id="IPR020846">
    <property type="entry name" value="MFS_dom"/>
</dbReference>
<dbReference type="GO" id="GO:0022857">
    <property type="term" value="F:transmembrane transporter activity"/>
    <property type="evidence" value="ECO:0007669"/>
    <property type="project" value="InterPro"/>
</dbReference>
<dbReference type="KEGG" id="ttk:TST_1246"/>
<dbReference type="InterPro" id="IPR011701">
    <property type="entry name" value="MFS"/>
</dbReference>
<dbReference type="RefSeq" id="WP_068550030.1">
    <property type="nucleotide sequence ID" value="NZ_AP013035.1"/>
</dbReference>
<keyword evidence="3" id="KW-0813">Transport</keyword>
<dbReference type="STRING" id="1298851.TST_1246"/>
<dbReference type="Proteomes" id="UP000063234">
    <property type="component" value="Chromosome"/>
</dbReference>
<reference evidence="11" key="1">
    <citation type="journal article" date="2018" name="Science">
        <title>A primordial and reversible TCA cycle in a facultatively chemolithoautotrophic thermophile.</title>
        <authorList>
            <person name="Nunoura T."/>
            <person name="Chikaraishi Y."/>
            <person name="Izaki R."/>
            <person name="Suwa T."/>
            <person name="Sato T."/>
            <person name="Harada T."/>
            <person name="Mori K."/>
            <person name="Kato Y."/>
            <person name="Miyazaki M."/>
            <person name="Shimamura S."/>
            <person name="Yanagawa K."/>
            <person name="Shuto A."/>
            <person name="Ohkouchi N."/>
            <person name="Fujita N."/>
            <person name="Takaki Y."/>
            <person name="Atomi H."/>
            <person name="Takai K."/>
        </authorList>
    </citation>
    <scope>NUCLEOTIDE SEQUENCE [LARGE SCALE GENOMIC DNA]</scope>
    <source>
        <strain evidence="11">DSM 17441 / JCM 13301 / NBRC 103674 / ABI70S6</strain>
    </source>
</reference>
<dbReference type="EMBL" id="AP013035">
    <property type="protein sequence ID" value="BAT72033.1"/>
    <property type="molecule type" value="Genomic_DNA"/>
</dbReference>
<proteinExistence type="inferred from homology"/>
<evidence type="ECO:0000256" key="3">
    <source>
        <dbReference type="ARBA" id="ARBA00022448"/>
    </source>
</evidence>
<feature type="transmembrane region" description="Helical" evidence="8">
    <location>
        <begin position="12"/>
        <end position="38"/>
    </location>
</feature>
<keyword evidence="7 8" id="KW-0472">Membrane</keyword>
<feature type="transmembrane region" description="Helical" evidence="8">
    <location>
        <begin position="299"/>
        <end position="322"/>
    </location>
</feature>
<keyword evidence="11" id="KW-1185">Reference proteome</keyword>
<feature type="transmembrane region" description="Helical" evidence="8">
    <location>
        <begin position="50"/>
        <end position="68"/>
    </location>
</feature>
<keyword evidence="4" id="KW-1003">Cell membrane</keyword>
<comment type="subcellular location">
    <subcellularLocation>
        <location evidence="1">Cell membrane</location>
        <topology evidence="1">Multi-pass membrane protein</topology>
    </subcellularLocation>
</comment>
<dbReference type="OrthoDB" id="102502at2"/>
<dbReference type="PATRIC" id="fig|1298851.3.peg.1320"/>
<dbReference type="CDD" id="cd17503">
    <property type="entry name" value="MFS_LmrB_MDR_like"/>
    <property type="match status" value="1"/>
</dbReference>
<dbReference type="PANTHER" id="PTHR42718:SF9">
    <property type="entry name" value="MAJOR FACILITATOR SUPERFAMILY MULTIDRUG TRANSPORTER MFSC"/>
    <property type="match status" value="1"/>
</dbReference>
<evidence type="ECO:0000256" key="5">
    <source>
        <dbReference type="ARBA" id="ARBA00022692"/>
    </source>
</evidence>
<dbReference type="PROSITE" id="PS50850">
    <property type="entry name" value="MFS"/>
    <property type="match status" value="1"/>
</dbReference>
<feature type="domain" description="Major facilitator superfamily (MFS) profile" evidence="9">
    <location>
        <begin position="14"/>
        <end position="455"/>
    </location>
</feature>
<sequence>MSNQKSTNINPVVVALICVPVLLMVILDTTVVDVIIPHIMAALSVDYYDVQWVVIAYMVAAAVVMPAFDWLSSRFSYKTLFITGTLLFVLSSISCGKATTFEVMVLSRILQGAGEGIVVPTVTSMVFLSFPPEKRGLAMGLIGLGATMGPALGPTVGGYVTEHISWRWAFYINVPIGFTLATAAFLFLPELSVKKAKKSFDVLGFSLCTVFLSSFLIAVSKGQEKQWFSSDFILYLFIIAAISFVLFIWVELKIENPFVQLRVFKYRLFSTSMLIRVVFGGAIYGSFFLVPIYCEKLRMYPTFTTGLIMLPGALTNGLGTVISGRLADKFDPRKLLFMGLLLMAYALYRVHFLDEYTPKEKIAVELIFFFLFIGATFTPLNYISLVAVPEKYTDVASSMIHVIRFIAGSVGTALATNRFEYMSGYHFLGITSKLHYGNLVFRPSMAKLYAYLQSKAQVLSQLKLKTLAALKQVITLKSYIYAFQDCMILFMVGCLLASCLVFLMPKINKVHREER</sequence>
<feature type="transmembrane region" description="Helical" evidence="8">
    <location>
        <begin position="232"/>
        <end position="252"/>
    </location>
</feature>
<dbReference type="PANTHER" id="PTHR42718">
    <property type="entry name" value="MAJOR FACILITATOR SUPERFAMILY MULTIDRUG TRANSPORTER MFSC"/>
    <property type="match status" value="1"/>
</dbReference>
<feature type="transmembrane region" description="Helical" evidence="8">
    <location>
        <begin position="200"/>
        <end position="220"/>
    </location>
</feature>
<feature type="transmembrane region" description="Helical" evidence="8">
    <location>
        <begin position="479"/>
        <end position="503"/>
    </location>
</feature>
<evidence type="ECO:0000256" key="7">
    <source>
        <dbReference type="ARBA" id="ARBA00023136"/>
    </source>
</evidence>
<keyword evidence="6 8" id="KW-1133">Transmembrane helix</keyword>
<dbReference type="AlphaFoldDB" id="A0A0S3QUP2"/>
<feature type="transmembrane region" description="Helical" evidence="8">
    <location>
        <begin position="362"/>
        <end position="383"/>
    </location>
</feature>
<name>A0A0S3QUP2_THET7</name>
<evidence type="ECO:0000313" key="11">
    <source>
        <dbReference type="Proteomes" id="UP000063234"/>
    </source>
</evidence>
<dbReference type="NCBIfam" id="TIGR00711">
    <property type="entry name" value="efflux_EmrB"/>
    <property type="match status" value="1"/>
</dbReference>
<evidence type="ECO:0000256" key="4">
    <source>
        <dbReference type="ARBA" id="ARBA00022475"/>
    </source>
</evidence>
<accession>A0A0S3QUP2</accession>
<feature type="transmembrane region" description="Helical" evidence="8">
    <location>
        <begin position="334"/>
        <end position="350"/>
    </location>
</feature>
<feature type="transmembrane region" description="Helical" evidence="8">
    <location>
        <begin position="137"/>
        <end position="156"/>
    </location>
</feature>
<organism evidence="10 11">
    <name type="scientific">Thermosulfidibacter takaii (strain DSM 17441 / JCM 13301 / NBRC 103674 / ABI70S6)</name>
    <dbReference type="NCBI Taxonomy" id="1298851"/>
    <lineage>
        <taxon>Bacteria</taxon>
        <taxon>Pseudomonadati</taxon>
        <taxon>Thermosulfidibacterota</taxon>
        <taxon>Thermosulfidibacteria</taxon>
        <taxon>Thermosulfidibacterales</taxon>
        <taxon>Thermosulfidibacteraceae</taxon>
    </lineage>
</organism>
<dbReference type="InterPro" id="IPR004638">
    <property type="entry name" value="EmrB-like"/>
</dbReference>
<evidence type="ECO:0000313" key="10">
    <source>
        <dbReference type="EMBL" id="BAT72033.1"/>
    </source>
</evidence>
<evidence type="ECO:0000256" key="8">
    <source>
        <dbReference type="SAM" id="Phobius"/>
    </source>
</evidence>
<dbReference type="Pfam" id="PF07690">
    <property type="entry name" value="MFS_1"/>
    <property type="match status" value="1"/>
</dbReference>
<feature type="transmembrane region" description="Helical" evidence="8">
    <location>
        <begin position="80"/>
        <end position="100"/>
    </location>
</feature>
<protein>
    <submittedName>
        <fullName evidence="10">MFS transporter, DHA2 family, multidrug resistance protein B</fullName>
    </submittedName>
</protein>